<organism evidence="2 3">
    <name type="scientific">Phormidium tenue FACHB-1050</name>
    <dbReference type="NCBI Taxonomy" id="2692857"/>
    <lineage>
        <taxon>Bacteria</taxon>
        <taxon>Bacillati</taxon>
        <taxon>Cyanobacteriota</taxon>
        <taxon>Cyanophyceae</taxon>
        <taxon>Oscillatoriophycideae</taxon>
        <taxon>Oscillatoriales</taxon>
        <taxon>Oscillatoriaceae</taxon>
        <taxon>Phormidium</taxon>
    </lineage>
</organism>
<feature type="signal peptide" evidence="1">
    <location>
        <begin position="1"/>
        <end position="28"/>
    </location>
</feature>
<reference evidence="2 3" key="1">
    <citation type="journal article" date="2020" name="ISME J.">
        <title>Comparative genomics reveals insights into cyanobacterial evolution and habitat adaptation.</title>
        <authorList>
            <person name="Chen M.Y."/>
            <person name="Teng W.K."/>
            <person name="Zhao L."/>
            <person name="Hu C.X."/>
            <person name="Zhou Y.K."/>
            <person name="Han B.P."/>
            <person name="Song L.R."/>
            <person name="Shu W.S."/>
        </authorList>
    </citation>
    <scope>NUCLEOTIDE SEQUENCE [LARGE SCALE GENOMIC DNA]</scope>
    <source>
        <strain evidence="2 3">FACHB-1050</strain>
    </source>
</reference>
<gene>
    <name evidence="2" type="ORF">H6G05_11015</name>
</gene>
<dbReference type="Pfam" id="PF20341">
    <property type="entry name" value="DUF6636"/>
    <property type="match status" value="1"/>
</dbReference>
<accession>A0ABR8CCF9</accession>
<keyword evidence="1" id="KW-0732">Signal</keyword>
<dbReference type="InterPro" id="IPR046576">
    <property type="entry name" value="DUF6636"/>
</dbReference>
<dbReference type="Proteomes" id="UP000618445">
    <property type="component" value="Unassembled WGS sequence"/>
</dbReference>
<feature type="chain" id="PRO_5046660126" evidence="1">
    <location>
        <begin position="29"/>
        <end position="156"/>
    </location>
</feature>
<dbReference type="EMBL" id="JACJQY010000014">
    <property type="protein sequence ID" value="MBD2317371.1"/>
    <property type="molecule type" value="Genomic_DNA"/>
</dbReference>
<evidence type="ECO:0000313" key="2">
    <source>
        <dbReference type="EMBL" id="MBD2317371.1"/>
    </source>
</evidence>
<evidence type="ECO:0000313" key="3">
    <source>
        <dbReference type="Proteomes" id="UP000618445"/>
    </source>
</evidence>
<dbReference type="RefSeq" id="WP_190578209.1">
    <property type="nucleotide sequence ID" value="NZ_CAWPQU010000006.1"/>
</dbReference>
<protein>
    <submittedName>
        <fullName evidence="2">Uncharacterized protein</fullName>
    </submittedName>
</protein>
<comment type="caution">
    <text evidence="2">The sequence shown here is derived from an EMBL/GenBank/DDBJ whole genome shotgun (WGS) entry which is preliminary data.</text>
</comment>
<name>A0ABR8CCF9_9CYAN</name>
<keyword evidence="3" id="KW-1185">Reference proteome</keyword>
<evidence type="ECO:0000256" key="1">
    <source>
        <dbReference type="SAM" id="SignalP"/>
    </source>
</evidence>
<proteinExistence type="predicted"/>
<sequence length="156" mass="17265">MQRIRISCLSVLAIATSLLSFTNLKVEALPQNTPAIAQSSEDDFSRNGFIMPSKNIYCVIYGDHLRCEIVSRLKPMPPQPESCNLDWGGGLSLPKFGKPSVICAGDSAYSPNYKTLAYGKTWNRGGFVCKSRTDGLTCTNPKGNGFFLNREEWKTF</sequence>